<dbReference type="Pfam" id="PF01875">
    <property type="entry name" value="Memo"/>
    <property type="match status" value="1"/>
</dbReference>
<dbReference type="NCBIfam" id="TIGR04336">
    <property type="entry name" value="AmmeMemoSam_B"/>
    <property type="match status" value="1"/>
</dbReference>
<reference evidence="3" key="1">
    <citation type="submission" date="2020-04" db="EMBL/GenBank/DDBJ databases">
        <authorList>
            <person name="Zhang T."/>
        </authorList>
    </citation>
    <scope>NUCLEOTIDE SEQUENCE</scope>
    <source>
        <strain evidence="3">HKST-UBA02</strain>
    </source>
</reference>
<dbReference type="PANTHER" id="PTHR11060:SF0">
    <property type="entry name" value="PROTEIN MEMO1"/>
    <property type="match status" value="1"/>
</dbReference>
<reference evidence="3" key="2">
    <citation type="journal article" date="2021" name="Microbiome">
        <title>Successional dynamics and alternative stable states in a saline activated sludge microbial community over 9 years.</title>
        <authorList>
            <person name="Wang Y."/>
            <person name="Ye J."/>
            <person name="Ju F."/>
            <person name="Liu L."/>
            <person name="Boyd J.A."/>
            <person name="Deng Y."/>
            <person name="Parks D.H."/>
            <person name="Jiang X."/>
            <person name="Yin X."/>
            <person name="Woodcroft B.J."/>
            <person name="Tyson G.W."/>
            <person name="Hugenholtz P."/>
            <person name="Polz M.F."/>
            <person name="Zhang T."/>
        </authorList>
    </citation>
    <scope>NUCLEOTIDE SEQUENCE</scope>
    <source>
        <strain evidence="3">HKST-UBA02</strain>
    </source>
</reference>
<dbReference type="Proteomes" id="UP000739538">
    <property type="component" value="Unassembled WGS sequence"/>
</dbReference>
<organism evidence="3 4">
    <name type="scientific">Eiseniibacteriota bacterium</name>
    <dbReference type="NCBI Taxonomy" id="2212470"/>
    <lineage>
        <taxon>Bacteria</taxon>
        <taxon>Candidatus Eiseniibacteriota</taxon>
    </lineage>
</organism>
<evidence type="ECO:0000256" key="2">
    <source>
        <dbReference type="SAM" id="MobiDB-lite"/>
    </source>
</evidence>
<dbReference type="AlphaFoldDB" id="A0A956NDF9"/>
<protein>
    <submittedName>
        <fullName evidence="3">AmmeMemoRadiSam system protein B</fullName>
    </submittedName>
</protein>
<evidence type="ECO:0000313" key="4">
    <source>
        <dbReference type="Proteomes" id="UP000739538"/>
    </source>
</evidence>
<comment type="similarity">
    <text evidence="1">Belongs to the MEMO1 family.</text>
</comment>
<accession>A0A956NDF9</accession>
<dbReference type="Gene3D" id="3.40.830.10">
    <property type="entry name" value="LigB-like"/>
    <property type="match status" value="1"/>
</dbReference>
<comment type="caution">
    <text evidence="3">The sequence shown here is derived from an EMBL/GenBank/DDBJ whole genome shotgun (WGS) entry which is preliminary data.</text>
</comment>
<dbReference type="EMBL" id="JAGQHS010000035">
    <property type="protein sequence ID" value="MCA9755883.1"/>
    <property type="molecule type" value="Genomic_DNA"/>
</dbReference>
<dbReference type="InterPro" id="IPR002737">
    <property type="entry name" value="MEMO1_fam"/>
</dbReference>
<feature type="region of interest" description="Disordered" evidence="2">
    <location>
        <begin position="153"/>
        <end position="190"/>
    </location>
</feature>
<proteinExistence type="inferred from homology"/>
<sequence>MTRTLPPLRPELDIFPSPDPDQPGFVLRDPFQYTDVIAIVPPVLATILPYFDGEHTELDIQTYLTRITGEVDLGEVVKGFVDSLGSAGFLLSEEFEAMRVAAHEEFAREPERLPAHSGTGYPDDPDELRDRLREYMAGARRLDGGASRLVGLSGSLADPTEPRRTAPASGLVDPFGAPLPSTLQSAAPERPSDLARLRGIAAPHVSPEGGWKSYAAAYGALGPHLADRTFVILGTSHYGPPERFGLTRKGFRTPLGLAPCDVDLVDALVKEAPDSIEMEDYCHAIEHSIEFQVVFLQHLVGPNVRVLPILCGPFHEALLGGGRPESNSAVGAFFDALGRAAEARGRDLFWILGVDLAHVGLRYGDSLEAQAEQGAMKEVRARDLARLDRISKADDGGLLELVLPNHDDLKWCGFSPLYTFLRVMPGLVGDVWHYEQWNIDDQSVVSFAALGFQDAGGIV</sequence>
<evidence type="ECO:0000256" key="1">
    <source>
        <dbReference type="ARBA" id="ARBA00006315"/>
    </source>
</evidence>
<gene>
    <name evidence="3" type="primary">amrB</name>
    <name evidence="3" type="ORF">KDA27_08790</name>
</gene>
<evidence type="ECO:0000313" key="3">
    <source>
        <dbReference type="EMBL" id="MCA9755883.1"/>
    </source>
</evidence>
<name>A0A956NDF9_UNCEI</name>
<dbReference type="PANTHER" id="PTHR11060">
    <property type="entry name" value="PROTEIN MEMO1"/>
    <property type="match status" value="1"/>
</dbReference>
<dbReference type="CDD" id="cd07361">
    <property type="entry name" value="MEMO_like"/>
    <property type="match status" value="1"/>
</dbReference>